<feature type="transmembrane region" description="Helical" evidence="9">
    <location>
        <begin position="12"/>
        <end position="33"/>
    </location>
</feature>
<feature type="transmembrane region" description="Helical" evidence="9">
    <location>
        <begin position="78"/>
        <end position="99"/>
    </location>
</feature>
<evidence type="ECO:0000313" key="12">
    <source>
        <dbReference type="Proteomes" id="UP000572268"/>
    </source>
</evidence>
<accession>A0A7J6LNY1</accession>
<feature type="transmembrane region" description="Helical" evidence="9">
    <location>
        <begin position="226"/>
        <end position="249"/>
    </location>
</feature>
<dbReference type="HAMAP" id="MF_00238">
    <property type="entry name" value="Cytidyl_kinase_type1"/>
    <property type="match status" value="1"/>
</dbReference>
<evidence type="ECO:0000313" key="11">
    <source>
        <dbReference type="EMBL" id="KAF4660720.1"/>
    </source>
</evidence>
<keyword evidence="9" id="KW-0812">Transmembrane</keyword>
<dbReference type="GO" id="GO:0006139">
    <property type="term" value="P:nucleobase-containing compound metabolic process"/>
    <property type="evidence" value="ECO:0007669"/>
    <property type="project" value="InterPro"/>
</dbReference>
<dbReference type="EMBL" id="JABANN010000378">
    <property type="protein sequence ID" value="KAF4660720.1"/>
    <property type="molecule type" value="Genomic_DNA"/>
</dbReference>
<organism evidence="11 12">
    <name type="scientific">Perkinsus olseni</name>
    <name type="common">Perkinsus atlanticus</name>
    <dbReference type="NCBI Taxonomy" id="32597"/>
    <lineage>
        <taxon>Eukaryota</taxon>
        <taxon>Sar</taxon>
        <taxon>Alveolata</taxon>
        <taxon>Perkinsozoa</taxon>
        <taxon>Perkinsea</taxon>
        <taxon>Perkinsida</taxon>
        <taxon>Perkinsidae</taxon>
        <taxon>Perkinsus</taxon>
    </lineage>
</organism>
<dbReference type="InterPro" id="IPR027417">
    <property type="entry name" value="P-loop_NTPase"/>
</dbReference>
<dbReference type="InterPro" id="IPR011994">
    <property type="entry name" value="Cytidylate_kinase_dom"/>
</dbReference>
<feature type="transmembrane region" description="Helical" evidence="9">
    <location>
        <begin position="198"/>
        <end position="220"/>
    </location>
</feature>
<evidence type="ECO:0000256" key="2">
    <source>
        <dbReference type="ARBA" id="ARBA00012906"/>
    </source>
</evidence>
<feature type="domain" description="Cytidylate kinase" evidence="10">
    <location>
        <begin position="426"/>
        <end position="638"/>
    </location>
</feature>
<keyword evidence="9" id="KW-0472">Membrane</keyword>
<evidence type="ECO:0000256" key="3">
    <source>
        <dbReference type="ARBA" id="ARBA00022679"/>
    </source>
</evidence>
<proteinExistence type="inferred from homology"/>
<dbReference type="CDD" id="cd02020">
    <property type="entry name" value="CMPK"/>
    <property type="match status" value="1"/>
</dbReference>
<reference evidence="11 12" key="1">
    <citation type="submission" date="2020-04" db="EMBL/GenBank/DDBJ databases">
        <title>Perkinsus olseni comparative genomics.</title>
        <authorList>
            <person name="Bogema D.R."/>
        </authorList>
    </citation>
    <scope>NUCLEOTIDE SEQUENCE [LARGE SCALE GENOMIC DNA]</scope>
    <source>
        <strain evidence="11">ATCC PRA-31</strain>
    </source>
</reference>
<keyword evidence="6" id="KW-0067">ATP-binding</keyword>
<keyword evidence="9" id="KW-1133">Transmembrane helix</keyword>
<evidence type="ECO:0000259" key="10">
    <source>
        <dbReference type="Pfam" id="PF02224"/>
    </source>
</evidence>
<dbReference type="EC" id="2.7.4.25" evidence="2"/>
<keyword evidence="4" id="KW-0547">Nucleotide-binding</keyword>
<evidence type="ECO:0000256" key="4">
    <source>
        <dbReference type="ARBA" id="ARBA00022741"/>
    </source>
</evidence>
<comment type="catalytic activity">
    <reaction evidence="8">
        <text>CMP + ATP = CDP + ADP</text>
        <dbReference type="Rhea" id="RHEA:11600"/>
        <dbReference type="ChEBI" id="CHEBI:30616"/>
        <dbReference type="ChEBI" id="CHEBI:58069"/>
        <dbReference type="ChEBI" id="CHEBI:60377"/>
        <dbReference type="ChEBI" id="CHEBI:456216"/>
        <dbReference type="EC" id="2.7.4.25"/>
    </reaction>
</comment>
<evidence type="ECO:0000256" key="9">
    <source>
        <dbReference type="SAM" id="Phobius"/>
    </source>
</evidence>
<evidence type="ECO:0000256" key="7">
    <source>
        <dbReference type="ARBA" id="ARBA00047615"/>
    </source>
</evidence>
<dbReference type="SUPFAM" id="SSF52540">
    <property type="entry name" value="P-loop containing nucleoside triphosphate hydrolases"/>
    <property type="match status" value="1"/>
</dbReference>
<dbReference type="Gene3D" id="3.40.50.300">
    <property type="entry name" value="P-loop containing nucleotide triphosphate hydrolases"/>
    <property type="match status" value="1"/>
</dbReference>
<protein>
    <recommendedName>
        <fullName evidence="2">(d)CMP kinase</fullName>
        <ecNumber evidence="2">2.7.4.25</ecNumber>
    </recommendedName>
</protein>
<feature type="transmembrane region" description="Helical" evidence="9">
    <location>
        <begin position="395"/>
        <end position="412"/>
    </location>
</feature>
<feature type="transmembrane region" description="Helical" evidence="9">
    <location>
        <begin position="164"/>
        <end position="186"/>
    </location>
</feature>
<keyword evidence="3" id="KW-0808">Transferase</keyword>
<keyword evidence="5" id="KW-0418">Kinase</keyword>
<name>A0A7J6LNY1_PEROL</name>
<dbReference type="InterPro" id="IPR003136">
    <property type="entry name" value="Cytidylate_kin"/>
</dbReference>
<dbReference type="AlphaFoldDB" id="A0A7J6LNY1"/>
<comment type="catalytic activity">
    <reaction evidence="7">
        <text>dCMP + ATP = dCDP + ADP</text>
        <dbReference type="Rhea" id="RHEA:25094"/>
        <dbReference type="ChEBI" id="CHEBI:30616"/>
        <dbReference type="ChEBI" id="CHEBI:57566"/>
        <dbReference type="ChEBI" id="CHEBI:58593"/>
        <dbReference type="ChEBI" id="CHEBI:456216"/>
        <dbReference type="EC" id="2.7.4.25"/>
    </reaction>
</comment>
<dbReference type="GO" id="GO:0005524">
    <property type="term" value="F:ATP binding"/>
    <property type="evidence" value="ECO:0007669"/>
    <property type="project" value="UniProtKB-KW"/>
</dbReference>
<sequence>MSENTFSWFEYQLLALTLGGAMCVSLVLLEAALRRYHILPLLYNGMFTVKKRRLNCFNIDITDEPMGKGIRSRAKMNLRLTMCIVLSYLWQFCVIDYVINSRGDFPGDECVRGFDCFSSPLSFETVFTRDMDPVDCDHGEYFNPGGGQIIVNCMKFVEPNAANWLMHIAISHSLWLLVTKAFEIIVLMASGNKAMTTFMLVLLLLYTVAAIALFFGGFLLEFVSSWIGFVVTLSFPAFVAISRQTALILRDLRCAEIVRLRMLEGADFGSAVEAWTATGAAQSGDCGPSDGVTSTRDVVDDGTLSEGAQGMRKRVNTAMQRILNRDTQGLTLDIGAVNVEMTSHYSKFAQWPDQRHAADSRFNDSSPNEDAVGALRGVVSAAQQQPKYSLHISPTWLLAPIMAGIVITGLSLRKRFIPKRKKTFTIAIDGPAGSGKSAVAEMLADRLSGFTKLDSGALYRSIALFVNEGDIKGGIESLANETIRALLDQVIFTDDKRVFVGNRDITDAIRSPPISLLTAKVAQIPQVRAAVVGSLRNRAQNSKEGVVIEGRDTGALRSVVFPDAEVKVYLDASAEERAHRRQRQIGGDFARTLADIKARDQADFSRKLDPLRVADGAVVMDSTGWSVEKTVDEIIKLVYKRRPRTKIRTE</sequence>
<evidence type="ECO:0000256" key="5">
    <source>
        <dbReference type="ARBA" id="ARBA00022777"/>
    </source>
</evidence>
<gene>
    <name evidence="11" type="ORF">FOL46_006008</name>
</gene>
<evidence type="ECO:0000256" key="8">
    <source>
        <dbReference type="ARBA" id="ARBA00048478"/>
    </source>
</evidence>
<dbReference type="CDD" id="cd02019">
    <property type="entry name" value="NK"/>
    <property type="match status" value="1"/>
</dbReference>
<comment type="similarity">
    <text evidence="1">Belongs to the cytidylate kinase family. Type 1 subfamily.</text>
</comment>
<comment type="caution">
    <text evidence="11">The sequence shown here is derived from an EMBL/GenBank/DDBJ whole genome shotgun (WGS) entry which is preliminary data.</text>
</comment>
<dbReference type="GO" id="GO:0036431">
    <property type="term" value="F:dCMP kinase activity"/>
    <property type="evidence" value="ECO:0007669"/>
    <property type="project" value="InterPro"/>
</dbReference>
<dbReference type="Proteomes" id="UP000572268">
    <property type="component" value="Unassembled WGS sequence"/>
</dbReference>
<dbReference type="Pfam" id="PF02224">
    <property type="entry name" value="Cytidylate_kin"/>
    <property type="match status" value="1"/>
</dbReference>
<evidence type="ECO:0000256" key="6">
    <source>
        <dbReference type="ARBA" id="ARBA00022840"/>
    </source>
</evidence>
<evidence type="ECO:0000256" key="1">
    <source>
        <dbReference type="ARBA" id="ARBA00009427"/>
    </source>
</evidence>
<dbReference type="NCBIfam" id="TIGR00017">
    <property type="entry name" value="cmk"/>
    <property type="match status" value="1"/>
</dbReference>